<dbReference type="SUPFAM" id="SSF89009">
    <property type="entry name" value="GAT-like domain"/>
    <property type="match status" value="1"/>
</dbReference>
<reference evidence="2" key="1">
    <citation type="journal article" date="2007" name="PLoS ONE">
        <title>The first genome sequence of an elite grapevine cultivar (Pinot noir Vitis vinifera L.): coping with a highly heterozygous genome.</title>
        <authorList>
            <person name="Velasco R."/>
            <person name="Zharkikh A."/>
            <person name="Troggio M."/>
            <person name="Cartwright D.A."/>
            <person name="Cestaro A."/>
            <person name="Pruss D."/>
            <person name="Pindo M."/>
            <person name="FitzGerald L.M."/>
            <person name="Vezzulli S."/>
            <person name="Reid J."/>
            <person name="Malacarne G."/>
            <person name="Iliev D."/>
            <person name="Coppola G."/>
            <person name="Wardell B."/>
            <person name="Micheletti D."/>
            <person name="Macalma T."/>
            <person name="Facci M."/>
            <person name="Mitchell J.T."/>
            <person name="Perazzolli M."/>
            <person name="Eldredge G."/>
            <person name="Gatto P."/>
            <person name="Oyzerski R."/>
            <person name="Moretto M."/>
            <person name="Gutin N."/>
            <person name="Stefanini M."/>
            <person name="Chen Y."/>
            <person name="Segala C."/>
            <person name="Davenport C."/>
            <person name="Dematte L."/>
            <person name="Mraz A."/>
            <person name="Battilana J."/>
            <person name="Stormo K."/>
            <person name="Costa F."/>
            <person name="Tao Q."/>
            <person name="Si-Ammour A."/>
            <person name="Harkins T."/>
            <person name="Lackey A."/>
            <person name="Perbost C."/>
            <person name="Taillon B."/>
            <person name="Stella A."/>
            <person name="Solovyev V."/>
            <person name="Fawcett J.A."/>
            <person name="Sterck L."/>
            <person name="Vandepoele K."/>
            <person name="Grando S.M."/>
            <person name="Toppo S."/>
            <person name="Moser C."/>
            <person name="Lanchbury J."/>
            <person name="Bogden R."/>
            <person name="Skolnick M."/>
            <person name="Sgaramella V."/>
            <person name="Bhatnagar S.K."/>
            <person name="Fontana P."/>
            <person name="Gutin A."/>
            <person name="Van de Peer Y."/>
            <person name="Salamini F."/>
            <person name="Viola R."/>
        </authorList>
    </citation>
    <scope>NUCLEOTIDE SEQUENCE</scope>
</reference>
<evidence type="ECO:0000313" key="2">
    <source>
        <dbReference type="EMBL" id="CAN64308.1"/>
    </source>
</evidence>
<protein>
    <recommendedName>
        <fullName evidence="1">AP180 N-terminal homology (ANTH) domain-containing protein</fullName>
    </recommendedName>
</protein>
<sequence>MGVVNIESRSYRSGDILGGHEAMMMGRSIRWLWHRKREETTCSSGEGLEACTVMNLTRRPTHALMKQIQQILRGGILKPHNIKRLGRKCDDGCFRRRVIIRPLLNMVIAVKGPTSLEFVTTCKIYAEVIENAWPPFPACECVELYGAITNGILNLADKYFEMQKHDAVRASEIYQKAGEPSSIHSTSKSNT</sequence>
<dbReference type="GO" id="GO:0030136">
    <property type="term" value="C:clathrin-coated vesicle"/>
    <property type="evidence" value="ECO:0007669"/>
    <property type="project" value="InterPro"/>
</dbReference>
<dbReference type="Gene3D" id="1.20.58.150">
    <property type="entry name" value="ANTH domain"/>
    <property type="match status" value="1"/>
</dbReference>
<dbReference type="InterPro" id="IPR014712">
    <property type="entry name" value="ANTH_dom_sf"/>
</dbReference>
<dbReference type="InterPro" id="IPR011417">
    <property type="entry name" value="ANTH_dom"/>
</dbReference>
<name>A5C7U0_VITVI</name>
<gene>
    <name evidence="2" type="ORF">VITISV_025545</name>
</gene>
<dbReference type="GO" id="GO:0048268">
    <property type="term" value="P:clathrin coat assembly"/>
    <property type="evidence" value="ECO:0007669"/>
    <property type="project" value="InterPro"/>
</dbReference>
<evidence type="ECO:0000259" key="1">
    <source>
        <dbReference type="Pfam" id="PF07651"/>
    </source>
</evidence>
<dbReference type="Pfam" id="PF07651">
    <property type="entry name" value="ANTH"/>
    <property type="match status" value="1"/>
</dbReference>
<dbReference type="GO" id="GO:0030276">
    <property type="term" value="F:clathrin binding"/>
    <property type="evidence" value="ECO:0007669"/>
    <property type="project" value="InterPro"/>
</dbReference>
<dbReference type="AlphaFoldDB" id="A5C7U0"/>
<proteinExistence type="predicted"/>
<dbReference type="GO" id="GO:0005545">
    <property type="term" value="F:1-phosphatidylinositol binding"/>
    <property type="evidence" value="ECO:0007669"/>
    <property type="project" value="InterPro"/>
</dbReference>
<organism evidence="2">
    <name type="scientific">Vitis vinifera</name>
    <name type="common">Grape</name>
    <dbReference type="NCBI Taxonomy" id="29760"/>
    <lineage>
        <taxon>Eukaryota</taxon>
        <taxon>Viridiplantae</taxon>
        <taxon>Streptophyta</taxon>
        <taxon>Embryophyta</taxon>
        <taxon>Tracheophyta</taxon>
        <taxon>Spermatophyta</taxon>
        <taxon>Magnoliopsida</taxon>
        <taxon>eudicotyledons</taxon>
        <taxon>Gunneridae</taxon>
        <taxon>Pentapetalae</taxon>
        <taxon>rosids</taxon>
        <taxon>Vitales</taxon>
        <taxon>Vitaceae</taxon>
        <taxon>Viteae</taxon>
        <taxon>Vitis</taxon>
    </lineage>
</organism>
<accession>A5C7U0</accession>
<dbReference type="EMBL" id="AM485335">
    <property type="protein sequence ID" value="CAN64308.1"/>
    <property type="molecule type" value="Genomic_DNA"/>
</dbReference>
<dbReference type="OrthoDB" id="44015at2759"/>
<feature type="domain" description="AP180 N-terminal homology (ANTH)" evidence="1">
    <location>
        <begin position="140"/>
        <end position="178"/>
    </location>
</feature>